<proteinExistence type="predicted"/>
<reference evidence="2" key="1">
    <citation type="journal article" date="2023" name="Nat. Plants">
        <title>Single-cell RNA sequencing provides a high-resolution roadmap for understanding the multicellular compartmentation of specialized metabolism.</title>
        <authorList>
            <person name="Sun S."/>
            <person name="Shen X."/>
            <person name="Li Y."/>
            <person name="Li Y."/>
            <person name="Wang S."/>
            <person name="Li R."/>
            <person name="Zhang H."/>
            <person name="Shen G."/>
            <person name="Guo B."/>
            <person name="Wei J."/>
            <person name="Xu J."/>
            <person name="St-Pierre B."/>
            <person name="Chen S."/>
            <person name="Sun C."/>
        </authorList>
    </citation>
    <scope>NUCLEOTIDE SEQUENCE [LARGE SCALE GENOMIC DNA]</scope>
</reference>
<sequence length="148" mass="17422">MKAHFVDAHPSFGKVPDRIKNMWYTKFRKRYRWDPMHESAIWDAWQKRASLRYKDLIYEVRVDGYQPDWMTTAQYTNICYEWGLEVYKKRQEVAQQNRLQGRVGQGPASTPAGLGLLSMREDRRGLRTGGPICPIASAEGTVYRYMIR</sequence>
<organism evidence="1 2">
    <name type="scientific">Catharanthus roseus</name>
    <name type="common">Madagascar periwinkle</name>
    <name type="synonym">Vinca rosea</name>
    <dbReference type="NCBI Taxonomy" id="4058"/>
    <lineage>
        <taxon>Eukaryota</taxon>
        <taxon>Viridiplantae</taxon>
        <taxon>Streptophyta</taxon>
        <taxon>Embryophyta</taxon>
        <taxon>Tracheophyta</taxon>
        <taxon>Spermatophyta</taxon>
        <taxon>Magnoliopsida</taxon>
        <taxon>eudicotyledons</taxon>
        <taxon>Gunneridae</taxon>
        <taxon>Pentapetalae</taxon>
        <taxon>asterids</taxon>
        <taxon>lamiids</taxon>
        <taxon>Gentianales</taxon>
        <taxon>Apocynaceae</taxon>
        <taxon>Rauvolfioideae</taxon>
        <taxon>Vinceae</taxon>
        <taxon>Catharanthinae</taxon>
        <taxon>Catharanthus</taxon>
    </lineage>
</organism>
<name>A0ACC0CEI4_CATRO</name>
<gene>
    <name evidence="1" type="ORF">M9H77_04414</name>
</gene>
<evidence type="ECO:0000313" key="1">
    <source>
        <dbReference type="EMBL" id="KAI5683186.1"/>
    </source>
</evidence>
<dbReference type="EMBL" id="CM044701">
    <property type="protein sequence ID" value="KAI5683186.1"/>
    <property type="molecule type" value="Genomic_DNA"/>
</dbReference>
<evidence type="ECO:0000313" key="2">
    <source>
        <dbReference type="Proteomes" id="UP001060085"/>
    </source>
</evidence>
<keyword evidence="2" id="KW-1185">Reference proteome</keyword>
<comment type="caution">
    <text evidence="1">The sequence shown here is derived from an EMBL/GenBank/DDBJ whole genome shotgun (WGS) entry which is preliminary data.</text>
</comment>
<accession>A0ACC0CEI4</accession>
<protein>
    <submittedName>
        <fullName evidence="1">Uncharacterized protein</fullName>
    </submittedName>
</protein>
<dbReference type="Proteomes" id="UP001060085">
    <property type="component" value="Linkage Group LG01"/>
</dbReference>